<dbReference type="Gene3D" id="2.30.38.10">
    <property type="entry name" value="Luciferase, Domain 3"/>
    <property type="match status" value="1"/>
</dbReference>
<gene>
    <name evidence="10" type="ORF">JD108_12685</name>
    <name evidence="11" type="ORF">KDJ56_12630</name>
</gene>
<feature type="domain" description="Carrier" evidence="9">
    <location>
        <begin position="985"/>
        <end position="1059"/>
    </location>
</feature>
<dbReference type="Pfam" id="PF00668">
    <property type="entry name" value="Condensation"/>
    <property type="match status" value="2"/>
</dbReference>
<evidence type="ECO:0000256" key="8">
    <source>
        <dbReference type="SAM" id="MobiDB-lite"/>
    </source>
</evidence>
<dbReference type="GO" id="GO:0017000">
    <property type="term" value="P:antibiotic biosynthetic process"/>
    <property type="evidence" value="ECO:0007669"/>
    <property type="project" value="UniProtKB-KW"/>
</dbReference>
<dbReference type="FunFam" id="3.40.50.12780:FF:000012">
    <property type="entry name" value="Non-ribosomal peptide synthetase"/>
    <property type="match status" value="1"/>
</dbReference>
<dbReference type="NCBIfam" id="TIGR01733">
    <property type="entry name" value="AA-adenyl-dom"/>
    <property type="match status" value="1"/>
</dbReference>
<dbReference type="CDD" id="cd19534">
    <property type="entry name" value="E_NRPS"/>
    <property type="match status" value="1"/>
</dbReference>
<dbReference type="InterPro" id="IPR010060">
    <property type="entry name" value="NRPS_synth"/>
</dbReference>
<dbReference type="SMART" id="SM00823">
    <property type="entry name" value="PKS_PP"/>
    <property type="match status" value="1"/>
</dbReference>
<dbReference type="PANTHER" id="PTHR45398:SF1">
    <property type="entry name" value="ENZYME, PUTATIVE (JCVI)-RELATED"/>
    <property type="match status" value="1"/>
</dbReference>
<dbReference type="InterPro" id="IPR000873">
    <property type="entry name" value="AMP-dep_synth/lig_dom"/>
</dbReference>
<dbReference type="PROSITE" id="PS50075">
    <property type="entry name" value="CARRIER"/>
    <property type="match status" value="1"/>
</dbReference>
<keyword evidence="4" id="KW-0597">Phosphoprotein</keyword>
<dbReference type="FunFam" id="3.40.50.980:FF:000001">
    <property type="entry name" value="Non-ribosomal peptide synthetase"/>
    <property type="match status" value="1"/>
</dbReference>
<evidence type="ECO:0000256" key="3">
    <source>
        <dbReference type="ARBA" id="ARBA00022450"/>
    </source>
</evidence>
<dbReference type="InterPro" id="IPR006162">
    <property type="entry name" value="Ppantetheine_attach_site"/>
</dbReference>
<keyword evidence="6" id="KW-0045">Antibiotic biosynthesis</keyword>
<evidence type="ECO:0000256" key="1">
    <source>
        <dbReference type="ARBA" id="ARBA00001957"/>
    </source>
</evidence>
<dbReference type="Gene3D" id="3.30.559.30">
    <property type="entry name" value="Nonribosomal peptide synthetase, condensation domain"/>
    <property type="match status" value="2"/>
</dbReference>
<organism evidence="10 12">
    <name type="scientific">Brevibacillus composti</name>
    <dbReference type="NCBI Taxonomy" id="2796470"/>
    <lineage>
        <taxon>Bacteria</taxon>
        <taxon>Bacillati</taxon>
        <taxon>Bacillota</taxon>
        <taxon>Bacilli</taxon>
        <taxon>Bacillales</taxon>
        <taxon>Paenibacillaceae</taxon>
        <taxon>Brevibacillus</taxon>
    </lineage>
</organism>
<dbReference type="FunFam" id="1.10.1200.10:FF:000005">
    <property type="entry name" value="Nonribosomal peptide synthetase 1"/>
    <property type="match status" value="1"/>
</dbReference>
<dbReference type="SUPFAM" id="SSF47336">
    <property type="entry name" value="ACP-like"/>
    <property type="match status" value="1"/>
</dbReference>
<reference evidence="11" key="2">
    <citation type="submission" date="2021-04" db="EMBL/GenBank/DDBJ databases">
        <title>Brevibacillus composti FJAT-54423, complete genome.</title>
        <authorList>
            <person name="Tang R."/>
        </authorList>
    </citation>
    <scope>NUCLEOTIDE SEQUENCE</scope>
    <source>
        <strain evidence="11">FJAT-54424</strain>
    </source>
</reference>
<dbReference type="Pfam" id="PF00501">
    <property type="entry name" value="AMP-binding"/>
    <property type="match status" value="1"/>
</dbReference>
<dbReference type="CDD" id="cd19543">
    <property type="entry name" value="DCL_NRPS"/>
    <property type="match status" value="1"/>
</dbReference>
<evidence type="ECO:0000313" key="11">
    <source>
        <dbReference type="EMBL" id="QUO39880.1"/>
    </source>
</evidence>
<dbReference type="InterPro" id="IPR045851">
    <property type="entry name" value="AMP-bd_C_sf"/>
</dbReference>
<dbReference type="Gene3D" id="3.30.300.30">
    <property type="match status" value="1"/>
</dbReference>
<dbReference type="Gene3D" id="3.40.50.980">
    <property type="match status" value="2"/>
</dbReference>
<dbReference type="GO" id="GO:0031177">
    <property type="term" value="F:phosphopantetheine binding"/>
    <property type="evidence" value="ECO:0007669"/>
    <property type="project" value="InterPro"/>
</dbReference>
<dbReference type="SUPFAM" id="SSF56801">
    <property type="entry name" value="Acetyl-CoA synthetase-like"/>
    <property type="match status" value="1"/>
</dbReference>
<evidence type="ECO:0000313" key="10">
    <source>
        <dbReference type="EMBL" id="QQE72802.1"/>
    </source>
</evidence>
<dbReference type="Proteomes" id="UP000595847">
    <property type="component" value="Chromosome"/>
</dbReference>
<reference evidence="10 12" key="1">
    <citation type="submission" date="2020-12" db="EMBL/GenBank/DDBJ databases">
        <title>strain FJAT-54423T represents a novel species of the genus Brevibacillus.</title>
        <authorList>
            <person name="Tang R."/>
        </authorList>
    </citation>
    <scope>NUCLEOTIDE SEQUENCE [LARGE SCALE GENOMIC DNA]</scope>
    <source>
        <strain evidence="10 12">FJAT-54423</strain>
    </source>
</reference>
<dbReference type="GO" id="GO:0016874">
    <property type="term" value="F:ligase activity"/>
    <property type="evidence" value="ECO:0007669"/>
    <property type="project" value="UniProtKB-KW"/>
</dbReference>
<dbReference type="InterPro" id="IPR020806">
    <property type="entry name" value="PKS_PP-bd"/>
</dbReference>
<dbReference type="PROSITE" id="PS00455">
    <property type="entry name" value="AMP_BINDING"/>
    <property type="match status" value="1"/>
</dbReference>
<dbReference type="InterPro" id="IPR025110">
    <property type="entry name" value="AMP-bd_C"/>
</dbReference>
<dbReference type="SUPFAM" id="SSF52777">
    <property type="entry name" value="CoA-dependent acyltransferases"/>
    <property type="match status" value="4"/>
</dbReference>
<evidence type="ECO:0000256" key="2">
    <source>
        <dbReference type="ARBA" id="ARBA00006432"/>
    </source>
</evidence>
<evidence type="ECO:0000259" key="9">
    <source>
        <dbReference type="PROSITE" id="PS50075"/>
    </source>
</evidence>
<protein>
    <submittedName>
        <fullName evidence="10">Amino acid adenylation domain-containing protein</fullName>
    </submittedName>
</protein>
<dbReference type="CDD" id="cd12117">
    <property type="entry name" value="A_NRPS_Srf_like"/>
    <property type="match status" value="1"/>
</dbReference>
<evidence type="ECO:0000256" key="5">
    <source>
        <dbReference type="ARBA" id="ARBA00022598"/>
    </source>
</evidence>
<keyword evidence="5" id="KW-0436">Ligase</keyword>
<dbReference type="GO" id="GO:0008610">
    <property type="term" value="P:lipid biosynthetic process"/>
    <property type="evidence" value="ECO:0007669"/>
    <property type="project" value="UniProtKB-ARBA"/>
</dbReference>
<dbReference type="FunFam" id="2.30.38.10:FF:000001">
    <property type="entry name" value="Non-ribosomal peptide synthetase PvdI"/>
    <property type="match status" value="1"/>
</dbReference>
<dbReference type="Gene3D" id="3.30.559.10">
    <property type="entry name" value="Chloramphenicol acetyltransferase-like domain"/>
    <property type="match status" value="2"/>
</dbReference>
<name>A0A7T5EHN1_9BACL</name>
<dbReference type="PANTHER" id="PTHR45398">
    <property type="match status" value="1"/>
</dbReference>
<evidence type="ECO:0000256" key="4">
    <source>
        <dbReference type="ARBA" id="ARBA00022553"/>
    </source>
</evidence>
<dbReference type="Pfam" id="PF00550">
    <property type="entry name" value="PP-binding"/>
    <property type="match status" value="1"/>
</dbReference>
<dbReference type="RefSeq" id="WP_198826435.1">
    <property type="nucleotide sequence ID" value="NZ_CP066308.1"/>
</dbReference>
<proteinExistence type="inferred from homology"/>
<dbReference type="InterPro" id="IPR001242">
    <property type="entry name" value="Condensation_dom"/>
</dbReference>
<keyword evidence="7" id="KW-0511">Multifunctional enzyme</keyword>
<dbReference type="GO" id="GO:0043041">
    <property type="term" value="P:amino acid activation for nonribosomal peptide biosynthetic process"/>
    <property type="evidence" value="ECO:0007669"/>
    <property type="project" value="UniProtKB-ARBA"/>
</dbReference>
<dbReference type="GO" id="GO:0044550">
    <property type="term" value="P:secondary metabolite biosynthetic process"/>
    <property type="evidence" value="ECO:0007669"/>
    <property type="project" value="UniProtKB-ARBA"/>
</dbReference>
<dbReference type="Gene3D" id="1.10.1200.10">
    <property type="entry name" value="ACP-like"/>
    <property type="match status" value="1"/>
</dbReference>
<dbReference type="KEGG" id="bcop:JD108_12685"/>
<accession>A0A7T5EHN1</accession>
<comment type="similarity">
    <text evidence="2">Belongs to the ATP-dependent AMP-binding enzyme family.</text>
</comment>
<keyword evidence="3" id="KW-0596">Phosphopantetheine</keyword>
<evidence type="ECO:0000313" key="13">
    <source>
        <dbReference type="Proteomes" id="UP000677234"/>
    </source>
</evidence>
<dbReference type="EMBL" id="CP073708">
    <property type="protein sequence ID" value="QUO39880.1"/>
    <property type="molecule type" value="Genomic_DNA"/>
</dbReference>
<evidence type="ECO:0000256" key="6">
    <source>
        <dbReference type="ARBA" id="ARBA00023194"/>
    </source>
</evidence>
<comment type="cofactor">
    <cofactor evidence="1">
        <name>pantetheine 4'-phosphate</name>
        <dbReference type="ChEBI" id="CHEBI:47942"/>
    </cofactor>
</comment>
<dbReference type="InterPro" id="IPR036736">
    <property type="entry name" value="ACP-like_sf"/>
</dbReference>
<dbReference type="InterPro" id="IPR020845">
    <property type="entry name" value="AMP-binding_CS"/>
</dbReference>
<dbReference type="InterPro" id="IPR023213">
    <property type="entry name" value="CAT-like_dom_sf"/>
</dbReference>
<dbReference type="InterPro" id="IPR009081">
    <property type="entry name" value="PP-bd_ACP"/>
</dbReference>
<dbReference type="NCBIfam" id="TIGR01720">
    <property type="entry name" value="NRPS-para261"/>
    <property type="match status" value="1"/>
</dbReference>
<dbReference type="Pfam" id="PF13193">
    <property type="entry name" value="AMP-binding_C"/>
    <property type="match status" value="1"/>
</dbReference>
<evidence type="ECO:0000313" key="12">
    <source>
        <dbReference type="Proteomes" id="UP000595847"/>
    </source>
</evidence>
<dbReference type="InterPro" id="IPR010071">
    <property type="entry name" value="AA_adenyl_dom"/>
</dbReference>
<dbReference type="FunFam" id="3.30.300.30:FF:000010">
    <property type="entry name" value="Enterobactin synthetase component F"/>
    <property type="match status" value="1"/>
</dbReference>
<dbReference type="PROSITE" id="PS00012">
    <property type="entry name" value="PHOSPHOPANTETHEINE"/>
    <property type="match status" value="1"/>
</dbReference>
<dbReference type="EMBL" id="CP066308">
    <property type="protein sequence ID" value="QQE72802.1"/>
    <property type="molecule type" value="Genomic_DNA"/>
</dbReference>
<evidence type="ECO:0000256" key="7">
    <source>
        <dbReference type="ARBA" id="ARBA00023268"/>
    </source>
</evidence>
<feature type="region of interest" description="Disordered" evidence="8">
    <location>
        <begin position="961"/>
        <end position="984"/>
    </location>
</feature>
<sequence length="1547" mass="173523">MSITVDDRQTVEDNIQDIYPLSPMQEGLLFHSLFSPQGGIYFEQMVYRVQGELHVAHFQKAWQEVLNRHSILRTAFYWEETEKPLQVVFRDVALPFTYQDWSQLSGAEQESRLEEYLQEEREQGFELTMPPLLKVSLIQMDADVSQIVLSFHHLLLDGWSLPLLLGEVFALYRAYEQERSIVLESSRSFKDYILWLNEQDTSRAEQYWRKTLAGFQTPTVLQIDRAEGNSAGQAAVFSEREARLSPAATAALQALARQSGVTLNTMVQGAWSLLLSRYSGEKDVVFGNVLSGRSGDLAGIESMVGMFINTLPVRVKIPKNETVLSWLKTLQEQQVELRQYEYSSLLQVQGWSEIKRGQSLFDSVLVFENYPVDEQIKAGMGGLSIEAARFIERTNYPLSVLVAPDHELMVKVIYDSIRFGESLVERMVGHLLTLLEQMAENPEGAVEALEMMTEAERRQIVEEFNDTAVDYPSHLTVTELFEEMAAYAPDRPVLFYQDQSFTYRELDERASGLAYQLKAMGVQPNELVAVFAERSPEMVISVLAILKAGGAYVPIDPDYPRERIEWMLQDCNARVMLASAVIEQMDVSFSGTILNLSQIDWNEAKAAREAPAGDEGRQAFPSSTDICYVMYTSGSTGRPKGVMVSHRNVVRLVKNTNYAQFDENTRILQAGAPGFDACTYEIWGALLNGGRLYLVNKEVLLDAGRMRDVIQGCGITDMFLSSPLFNQLSQQDSTMFAGMKTLLVGGDVVSAPHAKRVARAAPDLVVGNAYGPTENTTFSTFCPVGTEPSSTIPIGRPIHNSTAYIVDEELRLLPIGLIGELVLGGDGVALGYLNRPELTAEKFVDSPFRKGERLYRTGDLARFLPNGEIEYLGRTDDQVKIRGFRVELGEIMNHLADHPAVKETVVVVRMNAQGTKELCAYYAAESAVAPDQLRDFLAERLPAYMIPSRYVHMERLPLNTNGKVDKSALPEPDETDRESSHDFAAPRTQVERALAEIWQEVLGHPQIGIHDNFFELGGDSILTIRVIALAKERELSFSPKDLFENRTIAQLARVVKTGARVQSEQGLVVGEVPLTPIQHWFFEQEMTDPHHFNHAVLLIENEPVDPELFERAVEHLVRHHDTLRLRYEQGAEGWRQRIADWVEQVFVERIELTGLSAEEQQAAMMSKATEIQSSISLTEGPIIRAARFALGGEKAAQILIVVHHLAVDGVSWRILLDDLQTVYQQLKNGEEVRLPQKTTSFKQWAERLAEHAESTHIKREAAYWRENRAACKLPTDHELAPGTVADLNTVASQRSVAVSLSAKETKELLQEVPKAYQTQIHEVLLAALAQTLAVWTGERSILIDLEGHGRETIAEDLDCSRTVGWFTCLYPLALTPGETDRPGEVLKAVKEQVRRVPNGGIGYGLIRYLADEGKEHMGLAGPRAEISFNYLGQFDEVLARMDTFTIAQNGLGPERSPRQQRRYLLEVNGKILGGRLEITWNYSEHIHLPSTIEKLAEQFIAALRELISHCLSPEAGGYTPSDFPEAELDQSDLDALMKEMSALKEGK</sequence>
<keyword evidence="13" id="KW-1185">Reference proteome</keyword>
<dbReference type="Proteomes" id="UP000677234">
    <property type="component" value="Chromosome"/>
</dbReference>